<evidence type="ECO:0000313" key="3">
    <source>
        <dbReference type="EMBL" id="RIX53565.1"/>
    </source>
</evidence>
<organism evidence="3 4">
    <name type="scientific">Paenibacillus nanensis</name>
    <dbReference type="NCBI Taxonomy" id="393251"/>
    <lineage>
        <taxon>Bacteria</taxon>
        <taxon>Bacillati</taxon>
        <taxon>Bacillota</taxon>
        <taxon>Bacilli</taxon>
        <taxon>Bacillales</taxon>
        <taxon>Paenibacillaceae</taxon>
        <taxon>Paenibacillus</taxon>
    </lineage>
</organism>
<feature type="transmembrane region" description="Helical" evidence="1">
    <location>
        <begin position="159"/>
        <end position="177"/>
    </location>
</feature>
<keyword evidence="1" id="KW-1133">Transmembrane helix</keyword>
<feature type="transmembrane region" description="Helical" evidence="1">
    <location>
        <begin position="132"/>
        <end position="153"/>
    </location>
</feature>
<feature type="transmembrane region" description="Helical" evidence="1">
    <location>
        <begin position="32"/>
        <end position="55"/>
    </location>
</feature>
<dbReference type="CDD" id="cd03392">
    <property type="entry name" value="PAP2_like_2"/>
    <property type="match status" value="1"/>
</dbReference>
<dbReference type="AlphaFoldDB" id="A0A3A1UZ79"/>
<feature type="domain" description="Phosphatidic acid phosphatase type 2/haloperoxidase" evidence="2">
    <location>
        <begin position="60"/>
        <end position="174"/>
    </location>
</feature>
<dbReference type="InterPro" id="IPR036938">
    <property type="entry name" value="PAP2/HPO_sf"/>
</dbReference>
<dbReference type="PANTHER" id="PTHR14969:SF13">
    <property type="entry name" value="AT30094P"/>
    <property type="match status" value="1"/>
</dbReference>
<dbReference type="Proteomes" id="UP000266482">
    <property type="component" value="Unassembled WGS sequence"/>
</dbReference>
<name>A0A3A1UZ79_9BACL</name>
<dbReference type="Pfam" id="PF01569">
    <property type="entry name" value="PAP2"/>
    <property type="match status" value="1"/>
</dbReference>
<dbReference type="SUPFAM" id="SSF48317">
    <property type="entry name" value="Acid phosphatase/Vanadium-dependent haloperoxidase"/>
    <property type="match status" value="1"/>
</dbReference>
<evidence type="ECO:0000313" key="4">
    <source>
        <dbReference type="Proteomes" id="UP000266482"/>
    </source>
</evidence>
<keyword evidence="1" id="KW-0812">Transmembrane</keyword>
<dbReference type="Gene3D" id="1.20.144.10">
    <property type="entry name" value="Phosphatidic acid phosphatase type 2/haloperoxidase"/>
    <property type="match status" value="2"/>
</dbReference>
<dbReference type="InterPro" id="IPR000326">
    <property type="entry name" value="PAP2/HPO"/>
</dbReference>
<sequence length="187" mass="20630">MPEEGGHAFDRWAHSLLSDWRNGTVTAWMKGFSYLGSTLTIIIVTIGSAVIFGFLKGWRFTVMLIGGVLFGYLLNRVLKGWIDRARPETLWGITADGASFPSANAMLGMIMFGLILVIIWRESKLPKAVNAVVCALLALCILLMGVCRVYFHVHYITDVLAGYSAGLAVICATIRIGDVRYRKTKGR</sequence>
<protein>
    <submittedName>
        <fullName evidence="3">PAP2 family protein</fullName>
    </submittedName>
</protein>
<evidence type="ECO:0000259" key="2">
    <source>
        <dbReference type="SMART" id="SM00014"/>
    </source>
</evidence>
<keyword evidence="1" id="KW-0472">Membrane</keyword>
<dbReference type="EMBL" id="QXQA01000004">
    <property type="protein sequence ID" value="RIX53565.1"/>
    <property type="molecule type" value="Genomic_DNA"/>
</dbReference>
<gene>
    <name evidence="3" type="ORF">D3P08_09005</name>
</gene>
<feature type="transmembrane region" description="Helical" evidence="1">
    <location>
        <begin position="62"/>
        <end position="82"/>
    </location>
</feature>
<comment type="caution">
    <text evidence="3">The sequence shown here is derived from an EMBL/GenBank/DDBJ whole genome shotgun (WGS) entry which is preliminary data.</text>
</comment>
<proteinExistence type="predicted"/>
<feature type="transmembrane region" description="Helical" evidence="1">
    <location>
        <begin position="102"/>
        <end position="120"/>
    </location>
</feature>
<evidence type="ECO:0000256" key="1">
    <source>
        <dbReference type="SAM" id="Phobius"/>
    </source>
</evidence>
<dbReference type="SMART" id="SM00014">
    <property type="entry name" value="acidPPc"/>
    <property type="match status" value="1"/>
</dbReference>
<accession>A0A3A1UZ79</accession>
<reference evidence="3 4" key="1">
    <citation type="submission" date="2018-09" db="EMBL/GenBank/DDBJ databases">
        <title>Paenibacillus aracenensis nov. sp. isolated from a cave in southern Spain.</title>
        <authorList>
            <person name="Jurado V."/>
            <person name="Gutierrez-Patricio S."/>
            <person name="Gonzalez-Pimentel J.L."/>
            <person name="Miller A.Z."/>
            <person name="Laiz L."/>
            <person name="Saiz-Jimenez C."/>
        </authorList>
    </citation>
    <scope>NUCLEOTIDE SEQUENCE [LARGE SCALE GENOMIC DNA]</scope>
    <source>
        <strain evidence="3 4">DSM 22867</strain>
    </source>
</reference>
<keyword evidence="4" id="KW-1185">Reference proteome</keyword>
<dbReference type="PANTHER" id="PTHR14969">
    <property type="entry name" value="SPHINGOSINE-1-PHOSPHATE PHOSPHOHYDROLASE"/>
    <property type="match status" value="1"/>
</dbReference>